<organism evidence="1">
    <name type="scientific">marine sediment metagenome</name>
    <dbReference type="NCBI Taxonomy" id="412755"/>
    <lineage>
        <taxon>unclassified sequences</taxon>
        <taxon>metagenomes</taxon>
        <taxon>ecological metagenomes</taxon>
    </lineage>
</organism>
<name>A0A0F9ARA6_9ZZZZ</name>
<accession>A0A0F9ARA6</accession>
<comment type="caution">
    <text evidence="1">The sequence shown here is derived from an EMBL/GenBank/DDBJ whole genome shotgun (WGS) entry which is preliminary data.</text>
</comment>
<protein>
    <submittedName>
        <fullName evidence="1">Uncharacterized protein</fullName>
    </submittedName>
</protein>
<dbReference type="AlphaFoldDB" id="A0A0F9ARA6"/>
<proteinExistence type="predicted"/>
<reference evidence="1" key="1">
    <citation type="journal article" date="2015" name="Nature">
        <title>Complex archaea that bridge the gap between prokaryotes and eukaryotes.</title>
        <authorList>
            <person name="Spang A."/>
            <person name="Saw J.H."/>
            <person name="Jorgensen S.L."/>
            <person name="Zaremba-Niedzwiedzka K."/>
            <person name="Martijn J."/>
            <person name="Lind A.E."/>
            <person name="van Eijk R."/>
            <person name="Schleper C."/>
            <person name="Guy L."/>
            <person name="Ettema T.J."/>
        </authorList>
    </citation>
    <scope>NUCLEOTIDE SEQUENCE</scope>
</reference>
<dbReference type="EMBL" id="LAZR01044636">
    <property type="protein sequence ID" value="KKL04172.1"/>
    <property type="molecule type" value="Genomic_DNA"/>
</dbReference>
<evidence type="ECO:0000313" key="1">
    <source>
        <dbReference type="EMBL" id="KKL04172.1"/>
    </source>
</evidence>
<gene>
    <name evidence="1" type="ORF">LCGC14_2618730</name>
</gene>
<sequence length="68" mass="7190">MKTPAIGCELRATGATVKINDVICGATNELALAADSHFVLECLTSTEWVARGYDSVGDPITPLTPDIR</sequence>